<sequence>MDEENLMITEALLNNDEDEDEDDDDDGDEKNEEEHDTTSVASSGSTSNGQELNDNNGDDGLPPKRGYAKVAIKSACFHWTLNVKLLVFINVEVQFSDPSQCPTAEDTIVIGINPGEVNTITAAKIDPKDPNSRDIIKVKRYFLYDPTIKFRNLLQTLTEYFDYMMSTPEAEAMG</sequence>
<reference evidence="2" key="1">
    <citation type="journal article" date="2020" name="Fungal Divers.">
        <title>Resolving the Mortierellaceae phylogeny through synthesis of multi-gene phylogenetics and phylogenomics.</title>
        <authorList>
            <person name="Vandepol N."/>
            <person name="Liber J."/>
            <person name="Desiro A."/>
            <person name="Na H."/>
            <person name="Kennedy M."/>
            <person name="Barry K."/>
            <person name="Grigoriev I.V."/>
            <person name="Miller A.N."/>
            <person name="O'Donnell K."/>
            <person name="Stajich J.E."/>
            <person name="Bonito G."/>
        </authorList>
    </citation>
    <scope>NUCLEOTIDE SEQUENCE</scope>
    <source>
        <strain evidence="2">MES-2147</strain>
    </source>
</reference>
<feature type="compositionally biased region" description="Acidic residues" evidence="1">
    <location>
        <begin position="15"/>
        <end position="31"/>
    </location>
</feature>
<organism evidence="2 3">
    <name type="scientific">Modicella reniformis</name>
    <dbReference type="NCBI Taxonomy" id="1440133"/>
    <lineage>
        <taxon>Eukaryota</taxon>
        <taxon>Fungi</taxon>
        <taxon>Fungi incertae sedis</taxon>
        <taxon>Mucoromycota</taxon>
        <taxon>Mortierellomycotina</taxon>
        <taxon>Mortierellomycetes</taxon>
        <taxon>Mortierellales</taxon>
        <taxon>Mortierellaceae</taxon>
        <taxon>Modicella</taxon>
    </lineage>
</organism>
<proteinExistence type="predicted"/>
<evidence type="ECO:0000313" key="2">
    <source>
        <dbReference type="EMBL" id="KAF9980867.1"/>
    </source>
</evidence>
<dbReference type="AlphaFoldDB" id="A0A9P6M8U8"/>
<dbReference type="OrthoDB" id="2409203at2759"/>
<protein>
    <submittedName>
        <fullName evidence="2">Uncharacterized protein</fullName>
    </submittedName>
</protein>
<evidence type="ECO:0000256" key="1">
    <source>
        <dbReference type="SAM" id="MobiDB-lite"/>
    </source>
</evidence>
<dbReference type="Proteomes" id="UP000749646">
    <property type="component" value="Unassembled WGS sequence"/>
</dbReference>
<dbReference type="EMBL" id="JAAAHW010003775">
    <property type="protein sequence ID" value="KAF9980867.1"/>
    <property type="molecule type" value="Genomic_DNA"/>
</dbReference>
<keyword evidence="3" id="KW-1185">Reference proteome</keyword>
<gene>
    <name evidence="2" type="ORF">BGZ65_004577</name>
</gene>
<name>A0A9P6M8U8_9FUNG</name>
<feature type="compositionally biased region" description="Polar residues" evidence="1">
    <location>
        <begin position="38"/>
        <end position="55"/>
    </location>
</feature>
<evidence type="ECO:0000313" key="3">
    <source>
        <dbReference type="Proteomes" id="UP000749646"/>
    </source>
</evidence>
<accession>A0A9P6M8U8</accession>
<feature type="region of interest" description="Disordered" evidence="1">
    <location>
        <begin position="1"/>
        <end position="62"/>
    </location>
</feature>
<comment type="caution">
    <text evidence="2">The sequence shown here is derived from an EMBL/GenBank/DDBJ whole genome shotgun (WGS) entry which is preliminary data.</text>
</comment>